<dbReference type="AlphaFoldDB" id="A0A9D1JAE0"/>
<comment type="similarity">
    <text evidence="10">Belongs to the SecD/SecF family. SecF subfamily.</text>
</comment>
<keyword evidence="5 9" id="KW-0653">Protein transport</keyword>
<dbReference type="SUPFAM" id="SSF82866">
    <property type="entry name" value="Multidrug efflux transporter AcrB transmembrane domain"/>
    <property type="match status" value="2"/>
</dbReference>
<feature type="transmembrane region" description="Helical" evidence="9">
    <location>
        <begin position="612"/>
        <end position="634"/>
    </location>
</feature>
<comment type="similarity">
    <text evidence="9">Belongs to the SecD/SecF family. SecD subfamily.</text>
</comment>
<feature type="transmembrane region" description="Helical" evidence="9">
    <location>
        <begin position="284"/>
        <end position="302"/>
    </location>
</feature>
<dbReference type="InterPro" id="IPR054384">
    <property type="entry name" value="SecDF_P1_head"/>
</dbReference>
<dbReference type="GO" id="GO:0043952">
    <property type="term" value="P:protein transport by the Sec complex"/>
    <property type="evidence" value="ECO:0007669"/>
    <property type="project" value="UniProtKB-UniRule"/>
</dbReference>
<dbReference type="GO" id="GO:0005886">
    <property type="term" value="C:plasma membrane"/>
    <property type="evidence" value="ECO:0007669"/>
    <property type="project" value="UniProtKB-SubCell"/>
</dbReference>
<keyword evidence="4 9" id="KW-0812">Transmembrane</keyword>
<evidence type="ECO:0000256" key="10">
    <source>
        <dbReference type="HAMAP-Rule" id="MF_01464"/>
    </source>
</evidence>
<keyword evidence="7 9" id="KW-0811">Translocation</keyword>
<dbReference type="Gene3D" id="3.30.1360.200">
    <property type="match status" value="1"/>
</dbReference>
<dbReference type="PRINTS" id="PR01755">
    <property type="entry name" value="SECFTRNLCASE"/>
</dbReference>
<dbReference type="Proteomes" id="UP000823912">
    <property type="component" value="Unassembled WGS sequence"/>
</dbReference>
<keyword evidence="8 9" id="KW-0472">Membrane</keyword>
<dbReference type="NCBIfam" id="TIGR01129">
    <property type="entry name" value="secD"/>
    <property type="match status" value="1"/>
</dbReference>
<feature type="domain" description="Protein translocase subunit SecDF P1" evidence="13">
    <location>
        <begin position="69"/>
        <end position="126"/>
    </location>
</feature>
<evidence type="ECO:0000256" key="9">
    <source>
        <dbReference type="HAMAP-Rule" id="MF_01463"/>
    </source>
</evidence>
<gene>
    <name evidence="9 15" type="primary">secD</name>
    <name evidence="10" type="synonym">secF</name>
    <name evidence="15" type="ORF">IAA55_04700</name>
</gene>
<evidence type="ECO:0000256" key="7">
    <source>
        <dbReference type="ARBA" id="ARBA00023010"/>
    </source>
</evidence>
<dbReference type="GO" id="GO:0065002">
    <property type="term" value="P:intracellular protein transmembrane transport"/>
    <property type="evidence" value="ECO:0007669"/>
    <property type="project" value="UniProtKB-UniRule"/>
</dbReference>
<dbReference type="PANTHER" id="PTHR30081:SF1">
    <property type="entry name" value="PROTEIN TRANSLOCASE SUBUNIT SECD"/>
    <property type="match status" value="1"/>
</dbReference>
<dbReference type="InterPro" id="IPR005665">
    <property type="entry name" value="SecF_bac"/>
</dbReference>
<feature type="transmembrane region" description="Helical" evidence="9">
    <location>
        <begin position="309"/>
        <end position="327"/>
    </location>
</feature>
<evidence type="ECO:0000256" key="4">
    <source>
        <dbReference type="ARBA" id="ARBA00022692"/>
    </source>
</evidence>
<proteinExistence type="inferred from homology"/>
<feature type="transmembrane region" description="Helical" evidence="9">
    <location>
        <begin position="461"/>
        <end position="482"/>
    </location>
</feature>
<dbReference type="InterPro" id="IPR048631">
    <property type="entry name" value="SecD_1st"/>
</dbReference>
<dbReference type="Pfam" id="PF21760">
    <property type="entry name" value="SecD_1st"/>
    <property type="match status" value="1"/>
</dbReference>
<dbReference type="GO" id="GO:0006605">
    <property type="term" value="P:protein targeting"/>
    <property type="evidence" value="ECO:0007669"/>
    <property type="project" value="UniProtKB-UniRule"/>
</dbReference>
<evidence type="ECO:0000256" key="6">
    <source>
        <dbReference type="ARBA" id="ARBA00022989"/>
    </source>
</evidence>
<evidence type="ECO:0000256" key="5">
    <source>
        <dbReference type="ARBA" id="ARBA00022927"/>
    </source>
</evidence>
<evidence type="ECO:0000256" key="2">
    <source>
        <dbReference type="ARBA" id="ARBA00022448"/>
    </source>
</evidence>
<comment type="caution">
    <text evidence="9">Lacks conserved residue(s) required for the propagation of feature annotation.</text>
</comment>
<evidence type="ECO:0000313" key="15">
    <source>
        <dbReference type="EMBL" id="HIR70561.1"/>
    </source>
</evidence>
<reference evidence="15" key="2">
    <citation type="journal article" date="2021" name="PeerJ">
        <title>Extensive microbial diversity within the chicken gut microbiome revealed by metagenomics and culture.</title>
        <authorList>
            <person name="Gilroy R."/>
            <person name="Ravi A."/>
            <person name="Getino M."/>
            <person name="Pursley I."/>
            <person name="Horton D.L."/>
            <person name="Alikhan N.F."/>
            <person name="Baker D."/>
            <person name="Gharbi K."/>
            <person name="Hall N."/>
            <person name="Watson M."/>
            <person name="Adriaenssens E.M."/>
            <person name="Foster-Nyarko E."/>
            <person name="Jarju S."/>
            <person name="Secka A."/>
            <person name="Antonio M."/>
            <person name="Oren A."/>
            <person name="Chaudhuri R.R."/>
            <person name="La Ragione R."/>
            <person name="Hildebrand F."/>
            <person name="Pallen M.J."/>
        </authorList>
    </citation>
    <scope>NUCLEOTIDE SEQUENCE</scope>
    <source>
        <strain evidence="15">ChiSjej5B23-6657</strain>
    </source>
</reference>
<feature type="transmembrane region" description="Helical" evidence="9">
    <location>
        <begin position="378"/>
        <end position="400"/>
    </location>
</feature>
<dbReference type="HAMAP" id="MF_01464_B">
    <property type="entry name" value="SecF_B"/>
    <property type="match status" value="1"/>
</dbReference>
<dbReference type="InterPro" id="IPR022813">
    <property type="entry name" value="SecD/SecF_arch_bac"/>
</dbReference>
<evidence type="ECO:0000313" key="16">
    <source>
        <dbReference type="Proteomes" id="UP000823912"/>
    </source>
</evidence>
<comment type="function">
    <text evidence="9">Part of the Sec protein translocase complex. Interacts with the SecYEG preprotein conducting channel. SecDF uses the proton motive force (PMF) to complete protein translocation after the ATP-dependent function of SecA.</text>
</comment>
<accession>A0A9D1JAE0</accession>
<dbReference type="NCBIfam" id="TIGR00966">
    <property type="entry name" value="transloc_SecF"/>
    <property type="match status" value="1"/>
</dbReference>
<evidence type="ECO:0000256" key="11">
    <source>
        <dbReference type="SAM" id="MobiDB-lite"/>
    </source>
</evidence>
<comment type="subunit">
    <text evidence="9">Forms a complex with SecF. Part of the essential Sec protein translocation apparatus which comprises SecA, SecYEG and auxiliary proteins SecDF. Other proteins may also be involved.</text>
</comment>
<feature type="transmembrane region" description="Helical" evidence="9">
    <location>
        <begin position="333"/>
        <end position="357"/>
    </location>
</feature>
<dbReference type="InterPro" id="IPR048634">
    <property type="entry name" value="SecD_SecF_C"/>
</dbReference>
<reference evidence="15" key="1">
    <citation type="submission" date="2020-10" db="EMBL/GenBank/DDBJ databases">
        <authorList>
            <person name="Gilroy R."/>
        </authorList>
    </citation>
    <scope>NUCLEOTIDE SEQUENCE</scope>
    <source>
        <strain evidence="15">ChiSjej5B23-6657</strain>
    </source>
</reference>
<feature type="compositionally biased region" description="Basic and acidic residues" evidence="11">
    <location>
        <begin position="756"/>
        <end position="772"/>
    </location>
</feature>
<evidence type="ECO:0000256" key="8">
    <source>
        <dbReference type="ARBA" id="ARBA00023136"/>
    </source>
</evidence>
<dbReference type="FunFam" id="1.20.1640.10:FF:000004">
    <property type="entry name" value="Protein translocase subunit SecD"/>
    <property type="match status" value="1"/>
</dbReference>
<feature type="domain" description="SecDF P1 head subdomain" evidence="14">
    <location>
        <begin position="159"/>
        <end position="259"/>
    </location>
</feature>
<comment type="subunit">
    <text evidence="10">Forms a complex with SecD. Part of the essential Sec protein translocation apparatus which comprises SecA, SecYEG and auxiliary proteins SecDF. Other proteins may also be involved.</text>
</comment>
<feature type="transmembrane region" description="Helical" evidence="9">
    <location>
        <begin position="719"/>
        <end position="743"/>
    </location>
</feature>
<feature type="domain" description="Protein export membrane protein SecD/SecF C-terminal" evidence="12">
    <location>
        <begin position="262"/>
        <end position="426"/>
    </location>
</feature>
<keyword evidence="6 9" id="KW-1133">Transmembrane helix</keyword>
<organism evidence="15 16">
    <name type="scientific">Candidatus Pullilachnospira gallistercoris</name>
    <dbReference type="NCBI Taxonomy" id="2840911"/>
    <lineage>
        <taxon>Bacteria</taxon>
        <taxon>Bacillati</taxon>
        <taxon>Bacillota</taxon>
        <taxon>Clostridia</taxon>
        <taxon>Lachnospirales</taxon>
        <taxon>Lachnospiraceae</taxon>
        <taxon>Lachnospiraceae incertae sedis</taxon>
        <taxon>Candidatus Pullilachnospira</taxon>
    </lineage>
</organism>
<keyword evidence="2 9" id="KW-0813">Transport</keyword>
<dbReference type="Pfam" id="PF02355">
    <property type="entry name" value="SecD_SecF_C"/>
    <property type="match status" value="2"/>
</dbReference>
<feature type="region of interest" description="Disordered" evidence="11">
    <location>
        <begin position="756"/>
        <end position="781"/>
    </location>
</feature>
<keyword evidence="3 9" id="KW-1003">Cell membrane</keyword>
<dbReference type="HAMAP" id="MF_01463_B">
    <property type="entry name" value="SecD_B"/>
    <property type="match status" value="1"/>
</dbReference>
<comment type="caution">
    <text evidence="15">The sequence shown here is derived from an EMBL/GenBank/DDBJ whole genome shotgun (WGS) entry which is preliminary data.</text>
</comment>
<evidence type="ECO:0000259" key="13">
    <source>
        <dbReference type="Pfam" id="PF21760"/>
    </source>
</evidence>
<comment type="subcellular location">
    <subcellularLocation>
        <location evidence="1 9">Cell membrane</location>
        <topology evidence="1 9">Multi-pass membrane protein</topology>
    </subcellularLocation>
</comment>
<feature type="transmembrane region" description="Helical" evidence="9">
    <location>
        <begin position="695"/>
        <end position="713"/>
    </location>
</feature>
<dbReference type="PANTHER" id="PTHR30081">
    <property type="entry name" value="PROTEIN-EXPORT MEMBRANE PROTEIN SEC"/>
    <property type="match status" value="1"/>
</dbReference>
<feature type="domain" description="Protein export membrane protein SecD/SecF C-terminal" evidence="12">
    <location>
        <begin position="562"/>
        <end position="746"/>
    </location>
</feature>
<feature type="transmembrane region" description="Helical" evidence="9">
    <location>
        <begin position="588"/>
        <end position="605"/>
    </location>
</feature>
<feature type="transmembrane region" description="Helical" evidence="9">
    <location>
        <begin position="640"/>
        <end position="661"/>
    </location>
</feature>
<feature type="transmembrane region" description="Helical" evidence="9">
    <location>
        <begin position="7"/>
        <end position="28"/>
    </location>
</feature>
<dbReference type="InterPro" id="IPR022645">
    <property type="entry name" value="SecD/SecF_bac"/>
</dbReference>
<evidence type="ECO:0000259" key="14">
    <source>
        <dbReference type="Pfam" id="PF22599"/>
    </source>
</evidence>
<dbReference type="InterPro" id="IPR005791">
    <property type="entry name" value="SecD"/>
</dbReference>
<sequence>MKKGQGVAWLAVLLICLVGLGYFAYTIIVGTARGEGNQIKLGLDLDGGVSITYQVVGDTPTTEELNDTVTKLSQRIENDLGAESSTTEASVYPVGDDRITVEIPGVTDANEILEQLGKPGALYFIRQTDDAGNTNYSYDATTGQYKLNYDLQTLEENGSVVLSGSDIKDASAAYQSTSSTGAQQPVVELQLNDSGTEAFAEATTAAAEAGQTIGIYYDGQFVSVPTVNEAITEGQCVISGMSSYEEAEQLASYIRIGGLDLQLEELQSEIVGAQLGQDALDTSFLAAAVGLIVVMVFMIAVYRIPGVAAALALALYTELMLAILSLYDITLTLPGIAGIILSIGMAVDANVIIFARIQEEIADGGTVATAIDTGFHKALSAILDGNITTLIAAAVLGIFGSGTVKGFAITLALGVILSMFTALVITRIFMNAFYAVGMRKEKLYGKPWKVPHFDFVGHRKIFFTISGVVIVAGFIGMAVFAARGDGELNYSLEFMGGTSTTVTFDRDYTIDEIDEQIVPVVSEVTGDNDIQTQKVDGTNQVIIKTRSLELEERQELETALEEHFGVTTQDIQSQNIGSAISSEMRTQSVVAVVIAAFFMLLYIWFRFKDIRFAGSAILALVHDVLCVLTLYVLARISVGGTFIACMLTIIGYSINDTIVTFDRIRENRKALVKETPGALKTLVNDSITQTLSRTINTSLTTVVMVISLLIFGVSTIRDFALPLMAGILVGTYSSICLASGMWYMMRVRVLKKEAAAAVEDRGTGEKSAGGDRNKKKGKRKK</sequence>
<dbReference type="Gene3D" id="1.20.1640.10">
    <property type="entry name" value="Multidrug efflux transporter AcrB transmembrane domain"/>
    <property type="match status" value="2"/>
</dbReference>
<dbReference type="Pfam" id="PF22599">
    <property type="entry name" value="SecDF_P1_head"/>
    <property type="match status" value="1"/>
</dbReference>
<dbReference type="InterPro" id="IPR055344">
    <property type="entry name" value="SecD_SecF_C_bact"/>
</dbReference>
<dbReference type="Gene3D" id="3.30.70.3400">
    <property type="match status" value="1"/>
</dbReference>
<dbReference type="NCBIfam" id="TIGR00916">
    <property type="entry name" value="2A0604s01"/>
    <property type="match status" value="2"/>
</dbReference>
<dbReference type="EMBL" id="DVHM01000078">
    <property type="protein sequence ID" value="HIR70561.1"/>
    <property type="molecule type" value="Genomic_DNA"/>
</dbReference>
<feature type="transmembrane region" description="Helical" evidence="9">
    <location>
        <begin position="406"/>
        <end position="430"/>
    </location>
</feature>
<evidence type="ECO:0000256" key="1">
    <source>
        <dbReference type="ARBA" id="ARBA00004651"/>
    </source>
</evidence>
<protein>
    <recommendedName>
        <fullName evidence="9 10">Multifunctional fusion protein</fullName>
    </recommendedName>
    <domain>
        <recommendedName>
            <fullName evidence="9">Protein translocase subunit SecD</fullName>
        </recommendedName>
    </domain>
    <domain>
        <recommendedName>
            <fullName evidence="10">Protein-export membrane protein SecF</fullName>
        </recommendedName>
    </domain>
</protein>
<evidence type="ECO:0000259" key="12">
    <source>
        <dbReference type="Pfam" id="PF02355"/>
    </source>
</evidence>
<evidence type="ECO:0000256" key="3">
    <source>
        <dbReference type="ARBA" id="ARBA00022475"/>
    </source>
</evidence>
<name>A0A9D1JAE0_9FIRM</name>
<dbReference type="GO" id="GO:0015450">
    <property type="term" value="F:protein-transporting ATPase activity"/>
    <property type="evidence" value="ECO:0007669"/>
    <property type="project" value="InterPro"/>
</dbReference>